<dbReference type="SMART" id="SM00318">
    <property type="entry name" value="SNc"/>
    <property type="match status" value="1"/>
</dbReference>
<evidence type="ECO:0000259" key="6">
    <source>
        <dbReference type="PROSITE" id="PS50830"/>
    </source>
</evidence>
<dbReference type="SUPFAM" id="SSF57884">
    <property type="entry name" value="Ada DNA repair protein, N-terminal domain (N-Ada 10)"/>
    <property type="match status" value="1"/>
</dbReference>
<dbReference type="InterPro" id="IPR016071">
    <property type="entry name" value="Staphylococal_nuclease_OB-fold"/>
</dbReference>
<dbReference type="Pfam" id="PF02805">
    <property type="entry name" value="Ada_Zn_binding"/>
    <property type="match status" value="1"/>
</dbReference>
<reference evidence="7" key="1">
    <citation type="journal article" date="2020" name="mSystems">
        <title>Genome- and Community-Level Interaction Insights into Carbon Utilization and Element Cycling Functions of Hydrothermarchaeota in Hydrothermal Sediment.</title>
        <authorList>
            <person name="Zhou Z."/>
            <person name="Liu Y."/>
            <person name="Xu W."/>
            <person name="Pan J."/>
            <person name="Luo Z.H."/>
            <person name="Li M."/>
        </authorList>
    </citation>
    <scope>NUCLEOTIDE SEQUENCE [LARGE SCALE GENOMIC DNA]</scope>
    <source>
        <strain evidence="7">HyVt-533</strain>
    </source>
</reference>
<keyword evidence="3" id="KW-0378">Hydrolase</keyword>
<evidence type="ECO:0000256" key="4">
    <source>
        <dbReference type="ARBA" id="ARBA00023159"/>
    </source>
</evidence>
<dbReference type="InterPro" id="IPR035437">
    <property type="entry name" value="SNase_OB-fold_sf"/>
</dbReference>
<keyword evidence="5" id="KW-0732">Signal</keyword>
<name>A0A7V5NZM7_9BACT</name>
<dbReference type="AlphaFoldDB" id="A0A7V5NZM7"/>
<dbReference type="PANTHER" id="PTHR12302:SF3">
    <property type="entry name" value="SERINE_THREONINE-PROTEIN KINASE 31"/>
    <property type="match status" value="1"/>
</dbReference>
<comment type="caution">
    <text evidence="7">The sequence shown here is derived from an EMBL/GenBank/DDBJ whole genome shotgun (WGS) entry which is preliminary data.</text>
</comment>
<proteinExistence type="predicted"/>
<protein>
    <recommendedName>
        <fullName evidence="6">TNase-like domain-containing protein</fullName>
    </recommendedName>
</protein>
<keyword evidence="2" id="KW-0255">Endonuclease</keyword>
<dbReference type="Gene3D" id="2.40.50.90">
    <property type="match status" value="1"/>
</dbReference>
<dbReference type="Gene3D" id="3.40.10.10">
    <property type="entry name" value="DNA Methylphosphotriester Repair Domain"/>
    <property type="match status" value="1"/>
</dbReference>
<evidence type="ECO:0000256" key="1">
    <source>
        <dbReference type="ARBA" id="ARBA00022722"/>
    </source>
</evidence>
<accession>A0A7V5NZM7</accession>
<feature type="signal peptide" evidence="5">
    <location>
        <begin position="1"/>
        <end position="21"/>
    </location>
</feature>
<evidence type="ECO:0000256" key="5">
    <source>
        <dbReference type="SAM" id="SignalP"/>
    </source>
</evidence>
<evidence type="ECO:0000256" key="2">
    <source>
        <dbReference type="ARBA" id="ARBA00022759"/>
    </source>
</evidence>
<dbReference type="InterPro" id="IPR035451">
    <property type="entry name" value="Ada-like_dom_sf"/>
</dbReference>
<evidence type="ECO:0000313" key="7">
    <source>
        <dbReference type="EMBL" id="HHI97179.1"/>
    </source>
</evidence>
<dbReference type="GO" id="GO:0006355">
    <property type="term" value="P:regulation of DNA-templated transcription"/>
    <property type="evidence" value="ECO:0007669"/>
    <property type="project" value="InterPro"/>
</dbReference>
<feature type="chain" id="PRO_5030659426" description="TNase-like domain-containing protein" evidence="5">
    <location>
        <begin position="22"/>
        <end position="211"/>
    </location>
</feature>
<dbReference type="GO" id="GO:0016787">
    <property type="term" value="F:hydrolase activity"/>
    <property type="evidence" value="ECO:0007669"/>
    <property type="project" value="UniProtKB-KW"/>
</dbReference>
<dbReference type="GO" id="GO:0008270">
    <property type="term" value="F:zinc ion binding"/>
    <property type="evidence" value="ECO:0007669"/>
    <property type="project" value="InterPro"/>
</dbReference>
<dbReference type="InterPro" id="IPR004026">
    <property type="entry name" value="Ada_DNA_repair_Zn-bd"/>
</dbReference>
<dbReference type="PANTHER" id="PTHR12302">
    <property type="entry name" value="EBNA2 BINDING PROTEIN P100"/>
    <property type="match status" value="1"/>
</dbReference>
<organism evidence="7">
    <name type="scientific">Thermodesulfatator atlanticus</name>
    <dbReference type="NCBI Taxonomy" id="501497"/>
    <lineage>
        <taxon>Bacteria</taxon>
        <taxon>Pseudomonadati</taxon>
        <taxon>Thermodesulfobacteriota</taxon>
        <taxon>Thermodesulfobacteria</taxon>
        <taxon>Thermodesulfobacteriales</taxon>
        <taxon>Thermodesulfatatoraceae</taxon>
        <taxon>Thermodesulfatator</taxon>
    </lineage>
</organism>
<dbReference type="PROSITE" id="PS51257">
    <property type="entry name" value="PROKAR_LIPOPROTEIN"/>
    <property type="match status" value="1"/>
</dbReference>
<keyword evidence="4" id="KW-0010">Activator</keyword>
<dbReference type="EMBL" id="DROK01000146">
    <property type="protein sequence ID" value="HHI97179.1"/>
    <property type="molecule type" value="Genomic_DNA"/>
</dbReference>
<gene>
    <name evidence="7" type="ORF">ENJ96_04940</name>
</gene>
<dbReference type="GO" id="GO:0008168">
    <property type="term" value="F:methyltransferase activity"/>
    <property type="evidence" value="ECO:0007669"/>
    <property type="project" value="InterPro"/>
</dbReference>
<feature type="domain" description="TNase-like" evidence="6">
    <location>
        <begin position="22"/>
        <end position="151"/>
    </location>
</feature>
<dbReference type="GO" id="GO:0004519">
    <property type="term" value="F:endonuclease activity"/>
    <property type="evidence" value="ECO:0007669"/>
    <property type="project" value="UniProtKB-KW"/>
</dbReference>
<dbReference type="Proteomes" id="UP000886101">
    <property type="component" value="Unassembled WGS sequence"/>
</dbReference>
<dbReference type="Pfam" id="PF00565">
    <property type="entry name" value="SNase"/>
    <property type="match status" value="1"/>
</dbReference>
<sequence>MKRPLYLLVLFLVLVATSCPARKETHYVRWVIDGDTVVLENGQKVRYASINAPEIPHEDEPGEPFGREALKANIRLVKKKYVLLEIAEEPRDRFGRLLAYVFLPDGTFVQEALVAQGLAFVCYMPPNTKYFSLLLAAQRRAMRKGLGLWGGDFFRGEPYYLGNRRSRRFHRPDCPLGRKTAPRNRVVFKDMKEAFFEGYCPCKRCRPWPGR</sequence>
<dbReference type="GO" id="GO:0003677">
    <property type="term" value="F:DNA binding"/>
    <property type="evidence" value="ECO:0007669"/>
    <property type="project" value="InterPro"/>
</dbReference>
<evidence type="ECO:0000256" key="3">
    <source>
        <dbReference type="ARBA" id="ARBA00022801"/>
    </source>
</evidence>
<dbReference type="SUPFAM" id="SSF50199">
    <property type="entry name" value="Staphylococcal nuclease"/>
    <property type="match status" value="1"/>
</dbReference>
<keyword evidence="1" id="KW-0540">Nuclease</keyword>
<dbReference type="PROSITE" id="PS50830">
    <property type="entry name" value="TNASE_3"/>
    <property type="match status" value="1"/>
</dbReference>
<dbReference type="GO" id="GO:0006281">
    <property type="term" value="P:DNA repair"/>
    <property type="evidence" value="ECO:0007669"/>
    <property type="project" value="InterPro"/>
</dbReference>